<protein>
    <submittedName>
        <fullName evidence="2">Uncharacterized protein</fullName>
    </submittedName>
</protein>
<gene>
    <name evidence="2" type="ORF">AA309_05570</name>
</gene>
<dbReference type="AlphaFoldDB" id="A0A0H1RGI5"/>
<feature type="compositionally biased region" description="Basic and acidic residues" evidence="1">
    <location>
        <begin position="169"/>
        <end position="182"/>
    </location>
</feature>
<keyword evidence="3" id="KW-1185">Reference proteome</keyword>
<name>A0A0H1RGI5_9HYPH</name>
<comment type="caution">
    <text evidence="2">The sequence shown here is derived from an EMBL/GenBank/DDBJ whole genome shotgun (WGS) entry which is preliminary data.</text>
</comment>
<dbReference type="Proteomes" id="UP000035489">
    <property type="component" value="Unassembled WGS sequence"/>
</dbReference>
<organism evidence="2 3">
    <name type="scientific">Microvirga vignae</name>
    <dbReference type="NCBI Taxonomy" id="1225564"/>
    <lineage>
        <taxon>Bacteria</taxon>
        <taxon>Pseudomonadati</taxon>
        <taxon>Pseudomonadota</taxon>
        <taxon>Alphaproteobacteria</taxon>
        <taxon>Hyphomicrobiales</taxon>
        <taxon>Methylobacteriaceae</taxon>
        <taxon>Microvirga</taxon>
    </lineage>
</organism>
<evidence type="ECO:0000313" key="2">
    <source>
        <dbReference type="EMBL" id="KLK93946.1"/>
    </source>
</evidence>
<feature type="region of interest" description="Disordered" evidence="1">
    <location>
        <begin position="162"/>
        <end position="182"/>
    </location>
</feature>
<evidence type="ECO:0000256" key="1">
    <source>
        <dbReference type="SAM" id="MobiDB-lite"/>
    </source>
</evidence>
<sequence>MQAPLDIRKDQEELSSKIAHHNAIPVAYVALIPPPSKATEDDVGTTGLSSKAQHEAFGSPADMNASLDALVEQMLTLVEVVSAQEKDIKALKTGCKQLEEHDQAIMVVFTTFFHVLAAKRIARLEDISTTLHNIIKTAQHEAHPQESIRLLQRLATMLHEQSEAGATEVKAHGSRESENAAA</sequence>
<evidence type="ECO:0000313" key="3">
    <source>
        <dbReference type="Proteomes" id="UP000035489"/>
    </source>
</evidence>
<dbReference type="PATRIC" id="fig|1225564.3.peg.1579"/>
<reference evidence="2 3" key="1">
    <citation type="submission" date="2015-05" db="EMBL/GenBank/DDBJ databases">
        <title>Draft genome sequence of Microvirga vignae strain BR3299, a novel nitrogen fixing bacteria isolated from Brazil semi-aired region.</title>
        <authorList>
            <person name="Zilli J.E."/>
            <person name="Passos S.R."/>
            <person name="Leite J."/>
            <person name="Baldani J.I."/>
            <person name="Xavier G.R."/>
            <person name="Rumjaneck N.G."/>
            <person name="Simoes-Araujo J.L."/>
        </authorList>
    </citation>
    <scope>NUCLEOTIDE SEQUENCE [LARGE SCALE GENOMIC DNA]</scope>
    <source>
        <strain evidence="2 3">BR3299</strain>
    </source>
</reference>
<accession>A0A0H1RGI5</accession>
<dbReference type="EMBL" id="LCYG01000016">
    <property type="protein sequence ID" value="KLK93946.1"/>
    <property type="molecule type" value="Genomic_DNA"/>
</dbReference>
<dbReference type="STRING" id="1225564.AA309_05570"/>
<proteinExistence type="predicted"/>